<dbReference type="Pfam" id="PF12679">
    <property type="entry name" value="ABC2_membrane_2"/>
    <property type="match status" value="1"/>
</dbReference>
<evidence type="ECO:0000256" key="2">
    <source>
        <dbReference type="ARBA" id="ARBA00022475"/>
    </source>
</evidence>
<keyword evidence="3 6" id="KW-0812">Transmembrane</keyword>
<dbReference type="PRINTS" id="PR01414">
    <property type="entry name" value="CCMBBIOGNSIS"/>
</dbReference>
<name>A7HSY5_PARL1</name>
<reference evidence="7 8" key="1">
    <citation type="journal article" date="2011" name="Stand. Genomic Sci.">
        <title>Complete genome sequence of Parvibaculum lavamentivorans type strain (DS-1(T)).</title>
        <authorList>
            <person name="Schleheck D."/>
            <person name="Weiss M."/>
            <person name="Pitluck S."/>
            <person name="Bruce D."/>
            <person name="Land M.L."/>
            <person name="Han S."/>
            <person name="Saunders E."/>
            <person name="Tapia R."/>
            <person name="Detter C."/>
            <person name="Brettin T."/>
            <person name="Han J."/>
            <person name="Woyke T."/>
            <person name="Goodwin L."/>
            <person name="Pennacchio L."/>
            <person name="Nolan M."/>
            <person name="Cook A.M."/>
            <person name="Kjelleberg S."/>
            <person name="Thomas T."/>
        </authorList>
    </citation>
    <scope>NUCLEOTIDE SEQUENCE [LARGE SCALE GENOMIC DNA]</scope>
    <source>
        <strain evidence="8">DS-1 / DSM 13023 / NCIMB 13966</strain>
    </source>
</reference>
<proteinExistence type="predicted"/>
<accession>A7HSY5</accession>
<dbReference type="OrthoDB" id="9794512at2"/>
<evidence type="ECO:0000256" key="4">
    <source>
        <dbReference type="ARBA" id="ARBA00022989"/>
    </source>
</evidence>
<dbReference type="GO" id="GO:0005886">
    <property type="term" value="C:plasma membrane"/>
    <property type="evidence" value="ECO:0007669"/>
    <property type="project" value="UniProtKB-SubCell"/>
</dbReference>
<dbReference type="RefSeq" id="WP_012110294.1">
    <property type="nucleotide sequence ID" value="NC_009719.1"/>
</dbReference>
<feature type="transmembrane region" description="Helical" evidence="6">
    <location>
        <begin position="86"/>
        <end position="119"/>
    </location>
</feature>
<dbReference type="STRING" id="402881.Plav_1398"/>
<dbReference type="eggNOG" id="COG1277">
    <property type="taxonomic scope" value="Bacteria"/>
</dbReference>
<feature type="transmembrane region" description="Helical" evidence="6">
    <location>
        <begin position="220"/>
        <end position="238"/>
    </location>
</feature>
<keyword evidence="4 6" id="KW-1133">Transmembrane helix</keyword>
<dbReference type="HOGENOM" id="CLU_081003_0_1_5"/>
<evidence type="ECO:0000256" key="6">
    <source>
        <dbReference type="SAM" id="Phobius"/>
    </source>
</evidence>
<feature type="transmembrane region" description="Helical" evidence="6">
    <location>
        <begin position="58"/>
        <end position="74"/>
    </location>
</feature>
<evidence type="ECO:0000256" key="1">
    <source>
        <dbReference type="ARBA" id="ARBA00004651"/>
    </source>
</evidence>
<keyword evidence="2" id="KW-1003">Cell membrane</keyword>
<feature type="transmembrane region" description="Helical" evidence="6">
    <location>
        <begin position="131"/>
        <end position="149"/>
    </location>
</feature>
<gene>
    <name evidence="7" type="ordered locus">Plav_1398</name>
</gene>
<dbReference type="PANTHER" id="PTHR30294:SF29">
    <property type="entry name" value="MULTIDRUG ABC TRANSPORTER PERMEASE YBHS-RELATED"/>
    <property type="match status" value="1"/>
</dbReference>
<dbReference type="InterPro" id="IPR051449">
    <property type="entry name" value="ABC-2_transporter_component"/>
</dbReference>
<keyword evidence="5 6" id="KW-0472">Membrane</keyword>
<dbReference type="EMBL" id="CP000774">
    <property type="protein sequence ID" value="ABS63018.1"/>
    <property type="molecule type" value="Genomic_DNA"/>
</dbReference>
<feature type="transmembrane region" description="Helical" evidence="6">
    <location>
        <begin position="161"/>
        <end position="183"/>
    </location>
</feature>
<sequence>MNELLAVFRRELGGYFATPLAFIFIVIFLFTMGAFTFYLGGYYESGQADLTIFFNFHPWLYLFLLPAISMRLWAEERRTGSIELLLSLPIPLWAAVLGKFLAAWVFSGIALALTFPMWLTVNYLGDPDNGVIVAGYLGSFFMAGGYLAIGSCLSAVTRNQVIAFVVSVAVCFLFTVSGLPIVIDFFSGWAPQQVLNTIASFSFLTHFDAIKRGVIDLRDVIYFVTLIGTWLIACGIVVDMKKAG</sequence>
<dbReference type="KEGG" id="pla:Plav_1398"/>
<protein>
    <submittedName>
        <fullName evidence="7">Cytochrome c-type biogenesis protein CcmB</fullName>
    </submittedName>
</protein>
<keyword evidence="8" id="KW-1185">Reference proteome</keyword>
<dbReference type="PANTHER" id="PTHR30294">
    <property type="entry name" value="MEMBRANE COMPONENT OF ABC TRANSPORTER YHHJ-RELATED"/>
    <property type="match status" value="1"/>
</dbReference>
<evidence type="ECO:0000313" key="7">
    <source>
        <dbReference type="EMBL" id="ABS63018.1"/>
    </source>
</evidence>
<feature type="transmembrane region" description="Helical" evidence="6">
    <location>
        <begin position="12"/>
        <end position="38"/>
    </location>
</feature>
<evidence type="ECO:0000313" key="8">
    <source>
        <dbReference type="Proteomes" id="UP000006377"/>
    </source>
</evidence>
<dbReference type="Proteomes" id="UP000006377">
    <property type="component" value="Chromosome"/>
</dbReference>
<organism evidence="7 8">
    <name type="scientific">Parvibaculum lavamentivorans (strain DS-1 / DSM 13023 / NCIMB 13966)</name>
    <dbReference type="NCBI Taxonomy" id="402881"/>
    <lineage>
        <taxon>Bacteria</taxon>
        <taxon>Pseudomonadati</taxon>
        <taxon>Pseudomonadota</taxon>
        <taxon>Alphaproteobacteria</taxon>
        <taxon>Hyphomicrobiales</taxon>
        <taxon>Parvibaculaceae</taxon>
        <taxon>Parvibaculum</taxon>
    </lineage>
</organism>
<comment type="subcellular location">
    <subcellularLocation>
        <location evidence="1">Cell membrane</location>
        <topology evidence="1">Multi-pass membrane protein</topology>
    </subcellularLocation>
</comment>
<dbReference type="GO" id="GO:0140359">
    <property type="term" value="F:ABC-type transporter activity"/>
    <property type="evidence" value="ECO:0007669"/>
    <property type="project" value="InterPro"/>
</dbReference>
<evidence type="ECO:0000256" key="5">
    <source>
        <dbReference type="ARBA" id="ARBA00023136"/>
    </source>
</evidence>
<evidence type="ECO:0000256" key="3">
    <source>
        <dbReference type="ARBA" id="ARBA00022692"/>
    </source>
</evidence>
<dbReference type="AlphaFoldDB" id="A7HSY5"/>